<organism evidence="2 5">
    <name type="scientific">Pseudoalteromonas aurantia</name>
    <dbReference type="NCBI Taxonomy" id="43654"/>
    <lineage>
        <taxon>Bacteria</taxon>
        <taxon>Pseudomonadati</taxon>
        <taxon>Pseudomonadota</taxon>
        <taxon>Gammaproteobacteria</taxon>
        <taxon>Alteromonadales</taxon>
        <taxon>Pseudoalteromonadaceae</taxon>
        <taxon>Pseudoalteromonas</taxon>
    </lineage>
</organism>
<keyword evidence="1" id="KW-0732">Signal</keyword>
<evidence type="ECO:0000313" key="4">
    <source>
        <dbReference type="Proteomes" id="UP000307164"/>
    </source>
</evidence>
<comment type="caution">
    <text evidence="2">The sequence shown here is derived from an EMBL/GenBank/DDBJ whole genome shotgun (WGS) entry which is preliminary data.</text>
</comment>
<dbReference type="Proteomes" id="UP000307164">
    <property type="component" value="Unassembled WGS sequence"/>
</dbReference>
<evidence type="ECO:0000256" key="1">
    <source>
        <dbReference type="SAM" id="SignalP"/>
    </source>
</evidence>
<evidence type="ECO:0000313" key="2">
    <source>
        <dbReference type="EMBL" id="TMO70035.1"/>
    </source>
</evidence>
<reference evidence="5" key="2">
    <citation type="submission" date="2019-06" db="EMBL/GenBank/DDBJ databases">
        <title>Co-occurence of chitin degradation, pigmentation and bioactivity in marine Pseudoalteromonas.</title>
        <authorList>
            <person name="Sonnenschein E.C."/>
            <person name="Bech P.K."/>
        </authorList>
    </citation>
    <scope>NUCLEOTIDE SEQUENCE [LARGE SCALE GENOMIC DNA]</scope>
    <source>
        <strain evidence="5">S3790</strain>
    </source>
</reference>
<feature type="chain" id="PRO_5024365458" evidence="1">
    <location>
        <begin position="32"/>
        <end position="611"/>
    </location>
</feature>
<dbReference type="Proteomes" id="UP000307217">
    <property type="component" value="Unassembled WGS sequence"/>
</dbReference>
<accession>A0A5S3VE40</accession>
<sequence>MKIMIKKIKLTKSLKSILLCSYIIASHQAISAENTDGLSGYIGSYSIKESSDEAFRYGISFYSAVWPVADRLTEDLQIGMAGTWVRPDNRELLNNDPFPLCPKGTYAGDNWDAKNHGNYLSYFQTIEGGMGIWAGTRFQTGYPKFAMGSVPTCYDDYSNTTGVQPGNFSDRPHMYGLAQLSNQLLIPADGLTFKGKPNGEVFGYGYFALPFTEEKYTDVPVGNLSWTLFVNTQNFKGPVAFSIPDLWAELSKEYTAIEGLGLDNQPLLLGESGTMEFGFTRALKQKDNKGDTFYKIPQIQYPMNSDGQSTIMQDLTIYSKDALFHKFSHWQQSDQVSPTQFDANGIRKPILLDTFNDLRINDIYTSAFHDSATPTIFDDNSFGLQWHVPPENGMGLYPKYFKQQGNALLAIKENQVPSETNLINEELPAPSRNPEVYEVDSAGQELFTDYTSGPYTATLNDCSKVTYYWYKFTDQPSIKKYNLTVDEKYKLQTMVEKMHTHWKSTDEYLAPPSKGNLVSFDDNLIVTPPEGLEVGYVPIVVKQELACDLPKQIDLPWPVEDKVNTSPTKKPIVSEPLPQKSNGGAMSIWLLLLVLSIKKVHMMAATKVDKT</sequence>
<evidence type="ECO:0000313" key="3">
    <source>
        <dbReference type="EMBL" id="TMO75903.1"/>
    </source>
</evidence>
<proteinExistence type="predicted"/>
<dbReference type="AlphaFoldDB" id="A0A5S3VE40"/>
<dbReference type="RefSeq" id="WP_138589976.1">
    <property type="nucleotide sequence ID" value="NZ_PNBW01000033.1"/>
</dbReference>
<protein>
    <submittedName>
        <fullName evidence="2">Uncharacterized protein</fullName>
    </submittedName>
</protein>
<reference evidence="2" key="3">
    <citation type="submission" date="2019-09" db="EMBL/GenBank/DDBJ databases">
        <title>Co-occurence of chitin degradation, pigmentation and bioactivity in marine Pseudoalteromonas.</title>
        <authorList>
            <person name="Sonnenschein E.C."/>
            <person name="Bech P.K."/>
        </authorList>
    </citation>
    <scope>NUCLEOTIDE SEQUENCE</scope>
    <source>
        <strain evidence="2">S3790</strain>
        <strain evidence="3 4">S3895</strain>
    </source>
</reference>
<dbReference type="EMBL" id="PNBW01000033">
    <property type="protein sequence ID" value="TMO75903.1"/>
    <property type="molecule type" value="Genomic_DNA"/>
</dbReference>
<name>A0A5S3VE40_9GAMM</name>
<evidence type="ECO:0000313" key="5">
    <source>
        <dbReference type="Proteomes" id="UP000307217"/>
    </source>
</evidence>
<gene>
    <name evidence="2" type="ORF">CWC19_03320</name>
    <name evidence="3" type="ORF">CWC20_06500</name>
</gene>
<feature type="signal peptide" evidence="1">
    <location>
        <begin position="1"/>
        <end position="31"/>
    </location>
</feature>
<dbReference type="EMBL" id="PNBX01000008">
    <property type="protein sequence ID" value="TMO70035.1"/>
    <property type="molecule type" value="Genomic_DNA"/>
</dbReference>
<keyword evidence="4" id="KW-1185">Reference proteome</keyword>
<reference evidence="4 5" key="1">
    <citation type="submission" date="2018-01" db="EMBL/GenBank/DDBJ databases">
        <authorList>
            <person name="Paulsen S."/>
            <person name="Gram L.K."/>
        </authorList>
    </citation>
    <scope>NUCLEOTIDE SEQUENCE [LARGE SCALE GENOMIC DNA]</scope>
    <source>
        <strain evidence="2 5">S3790</strain>
        <strain evidence="3 4">S3895</strain>
    </source>
</reference>
<dbReference type="OrthoDB" id="7053596at2"/>